<comment type="caution">
    <text evidence="2">The sequence shown here is derived from an EMBL/GenBank/DDBJ whole genome shotgun (WGS) entry which is preliminary data.</text>
</comment>
<name>A0ABW2RQW0_9BACL</name>
<organism evidence="2 3">
    <name type="scientific">Laceyella putida</name>
    <dbReference type="NCBI Taxonomy" id="110101"/>
    <lineage>
        <taxon>Bacteria</taxon>
        <taxon>Bacillati</taxon>
        <taxon>Bacillota</taxon>
        <taxon>Bacilli</taxon>
        <taxon>Bacillales</taxon>
        <taxon>Thermoactinomycetaceae</taxon>
        <taxon>Laceyella</taxon>
    </lineage>
</organism>
<feature type="compositionally biased region" description="Basic residues" evidence="1">
    <location>
        <begin position="116"/>
        <end position="127"/>
    </location>
</feature>
<protein>
    <submittedName>
        <fullName evidence="2">Uncharacterized protein</fullName>
    </submittedName>
</protein>
<feature type="region of interest" description="Disordered" evidence="1">
    <location>
        <begin position="105"/>
        <end position="127"/>
    </location>
</feature>
<dbReference type="RefSeq" id="WP_379867735.1">
    <property type="nucleotide sequence ID" value="NZ_JBHTBW010000087.1"/>
</dbReference>
<evidence type="ECO:0000256" key="1">
    <source>
        <dbReference type="SAM" id="MobiDB-lite"/>
    </source>
</evidence>
<gene>
    <name evidence="2" type="ORF">ACFQNG_20305</name>
</gene>
<evidence type="ECO:0000313" key="2">
    <source>
        <dbReference type="EMBL" id="MFC7443403.1"/>
    </source>
</evidence>
<dbReference type="Proteomes" id="UP001596500">
    <property type="component" value="Unassembled WGS sequence"/>
</dbReference>
<accession>A0ABW2RQW0</accession>
<proteinExistence type="predicted"/>
<dbReference type="EMBL" id="JBHTBW010000087">
    <property type="protein sequence ID" value="MFC7443403.1"/>
    <property type="molecule type" value="Genomic_DNA"/>
</dbReference>
<keyword evidence="3" id="KW-1185">Reference proteome</keyword>
<reference evidence="3" key="1">
    <citation type="journal article" date="2019" name="Int. J. Syst. Evol. Microbiol.">
        <title>The Global Catalogue of Microorganisms (GCM) 10K type strain sequencing project: providing services to taxonomists for standard genome sequencing and annotation.</title>
        <authorList>
            <consortium name="The Broad Institute Genomics Platform"/>
            <consortium name="The Broad Institute Genome Sequencing Center for Infectious Disease"/>
            <person name="Wu L."/>
            <person name="Ma J."/>
        </authorList>
    </citation>
    <scope>NUCLEOTIDE SEQUENCE [LARGE SCALE GENOMIC DNA]</scope>
    <source>
        <strain evidence="3">CGMCC 1.12942</strain>
    </source>
</reference>
<evidence type="ECO:0000313" key="3">
    <source>
        <dbReference type="Proteomes" id="UP001596500"/>
    </source>
</evidence>
<sequence>MANKIKGQRSIEINGERYTVHYDFNALAELEEATGKDTSDIMQELAKMQEEQRLSITFLRTLAWAGFLRHHGLTLNEVGELMSQSELPQLFSAVGEAFATSLMSEEDWESAQKKGTAQKKRGTGKKS</sequence>